<evidence type="ECO:0000313" key="2">
    <source>
        <dbReference type="EMBL" id="QOY92080.1"/>
    </source>
</evidence>
<dbReference type="RefSeq" id="WP_194453734.1">
    <property type="nucleotide sequence ID" value="NZ_CP063849.1"/>
</dbReference>
<proteinExistence type="predicted"/>
<dbReference type="InterPro" id="IPR036390">
    <property type="entry name" value="WH_DNA-bd_sf"/>
</dbReference>
<protein>
    <submittedName>
        <fullName evidence="2">PadR family transcriptional regulator</fullName>
    </submittedName>
</protein>
<dbReference type="Pfam" id="PF03551">
    <property type="entry name" value="PadR"/>
    <property type="match status" value="1"/>
</dbReference>
<dbReference type="KEGG" id="pfer:IRI77_20015"/>
<dbReference type="InterPro" id="IPR052509">
    <property type="entry name" value="Metal_resp_DNA-bind_regulator"/>
</dbReference>
<organism evidence="2 3">
    <name type="scientific">Paludibaculum fermentans</name>
    <dbReference type="NCBI Taxonomy" id="1473598"/>
    <lineage>
        <taxon>Bacteria</taxon>
        <taxon>Pseudomonadati</taxon>
        <taxon>Acidobacteriota</taxon>
        <taxon>Terriglobia</taxon>
        <taxon>Bryobacterales</taxon>
        <taxon>Bryobacteraceae</taxon>
        <taxon>Paludibaculum</taxon>
    </lineage>
</organism>
<keyword evidence="3" id="KW-1185">Reference proteome</keyword>
<dbReference type="InterPro" id="IPR017799">
    <property type="entry name" value="Tscrpt_reg_PadR_acidobac-type"/>
</dbReference>
<dbReference type="PANTHER" id="PTHR33169:SF14">
    <property type="entry name" value="TRANSCRIPTIONAL REGULATOR RV3488"/>
    <property type="match status" value="1"/>
</dbReference>
<evidence type="ECO:0000313" key="3">
    <source>
        <dbReference type="Proteomes" id="UP000593892"/>
    </source>
</evidence>
<dbReference type="EMBL" id="CP063849">
    <property type="protein sequence ID" value="QOY92080.1"/>
    <property type="molecule type" value="Genomic_DNA"/>
</dbReference>
<accession>A0A7S7SQC6</accession>
<dbReference type="SUPFAM" id="SSF46785">
    <property type="entry name" value="Winged helix' DNA-binding domain"/>
    <property type="match status" value="1"/>
</dbReference>
<gene>
    <name evidence="2" type="ORF">IRI77_20015</name>
</gene>
<feature type="domain" description="Transcription regulator PadR N-terminal" evidence="1">
    <location>
        <begin position="10"/>
        <end position="83"/>
    </location>
</feature>
<name>A0A7S7SQC6_PALFE</name>
<dbReference type="Proteomes" id="UP000593892">
    <property type="component" value="Chromosome"/>
</dbReference>
<dbReference type="NCBIfam" id="TIGR03433">
    <property type="entry name" value="padR_acidobact"/>
    <property type="match status" value="1"/>
</dbReference>
<sequence>MVQGTLDMLILRTLVGGRAHGHTIAQMIEQSSDDVLQVEQGSLYPALHRLEDRGWVASSWGTSENNRTARFYELTKAGRQQLTKEADRWRAMADAIGRVLGDFGQRNRRKPTESEG</sequence>
<reference evidence="2 3" key="1">
    <citation type="submission" date="2020-10" db="EMBL/GenBank/DDBJ databases">
        <title>Complete genome sequence of Paludibaculum fermentans P105T, a facultatively anaerobic acidobacterium capable of dissimilatory Fe(III) reduction.</title>
        <authorList>
            <person name="Dedysh S.N."/>
            <person name="Beletsky A.V."/>
            <person name="Kulichevskaya I.S."/>
            <person name="Mardanov A.V."/>
            <person name="Ravin N.V."/>
        </authorList>
    </citation>
    <scope>NUCLEOTIDE SEQUENCE [LARGE SCALE GENOMIC DNA]</scope>
    <source>
        <strain evidence="2 3">P105</strain>
    </source>
</reference>
<dbReference type="AlphaFoldDB" id="A0A7S7SQC6"/>
<dbReference type="InterPro" id="IPR036388">
    <property type="entry name" value="WH-like_DNA-bd_sf"/>
</dbReference>
<dbReference type="InterPro" id="IPR005149">
    <property type="entry name" value="Tscrpt_reg_PadR_N"/>
</dbReference>
<dbReference type="PANTHER" id="PTHR33169">
    <property type="entry name" value="PADR-FAMILY TRANSCRIPTIONAL REGULATOR"/>
    <property type="match status" value="1"/>
</dbReference>
<evidence type="ECO:0000259" key="1">
    <source>
        <dbReference type="Pfam" id="PF03551"/>
    </source>
</evidence>
<dbReference type="Gene3D" id="1.10.10.10">
    <property type="entry name" value="Winged helix-like DNA-binding domain superfamily/Winged helix DNA-binding domain"/>
    <property type="match status" value="1"/>
</dbReference>